<dbReference type="EMBL" id="JABWDY010033785">
    <property type="protein sequence ID" value="KAF5183215.1"/>
    <property type="molecule type" value="Genomic_DNA"/>
</dbReference>
<keyword evidence="1 4" id="KW-0547">Nucleotide-binding</keyword>
<keyword evidence="5" id="KW-1185">Reference proteome</keyword>
<evidence type="ECO:0000313" key="5">
    <source>
        <dbReference type="Proteomes" id="UP000554482"/>
    </source>
</evidence>
<keyword evidence="1 4" id="KW-0378">Hydrolase</keyword>
<comment type="caution">
    <text evidence="4">The sequence shown here is derived from an EMBL/GenBank/DDBJ whole genome shotgun (WGS) entry which is preliminary data.</text>
</comment>
<dbReference type="Proteomes" id="UP000554482">
    <property type="component" value="Unassembled WGS sequence"/>
</dbReference>
<keyword evidence="1 4" id="KW-0067">ATP-binding</keyword>
<evidence type="ECO:0000256" key="1">
    <source>
        <dbReference type="ARBA" id="ARBA00022806"/>
    </source>
</evidence>
<dbReference type="GO" id="GO:0004386">
    <property type="term" value="F:helicase activity"/>
    <property type="evidence" value="ECO:0007669"/>
    <property type="project" value="UniProtKB-KW"/>
</dbReference>
<accession>A0A7J6VG69</accession>
<feature type="compositionally biased region" description="Acidic residues" evidence="2">
    <location>
        <begin position="133"/>
        <end position="143"/>
    </location>
</feature>
<organism evidence="4 5">
    <name type="scientific">Thalictrum thalictroides</name>
    <name type="common">Rue-anemone</name>
    <name type="synonym">Anemone thalictroides</name>
    <dbReference type="NCBI Taxonomy" id="46969"/>
    <lineage>
        <taxon>Eukaryota</taxon>
        <taxon>Viridiplantae</taxon>
        <taxon>Streptophyta</taxon>
        <taxon>Embryophyta</taxon>
        <taxon>Tracheophyta</taxon>
        <taxon>Spermatophyta</taxon>
        <taxon>Magnoliopsida</taxon>
        <taxon>Ranunculales</taxon>
        <taxon>Ranunculaceae</taxon>
        <taxon>Thalictroideae</taxon>
        <taxon>Thalictrum</taxon>
    </lineage>
</organism>
<proteinExistence type="predicted"/>
<feature type="domain" description="DEAD-box helicase OB fold" evidence="3">
    <location>
        <begin position="183"/>
        <end position="259"/>
    </location>
</feature>
<dbReference type="InterPro" id="IPR011709">
    <property type="entry name" value="DEAD-box_helicase_OB_fold"/>
</dbReference>
<evidence type="ECO:0000259" key="3">
    <source>
        <dbReference type="Pfam" id="PF07717"/>
    </source>
</evidence>
<dbReference type="AlphaFoldDB" id="A0A7J6VG69"/>
<evidence type="ECO:0000256" key="2">
    <source>
        <dbReference type="SAM" id="MobiDB-lite"/>
    </source>
</evidence>
<dbReference type="Pfam" id="PF07717">
    <property type="entry name" value="OB_NTP_bind"/>
    <property type="match status" value="1"/>
</dbReference>
<gene>
    <name evidence="4" type="ORF">FRX31_027196</name>
</gene>
<reference evidence="4 5" key="1">
    <citation type="submission" date="2020-06" db="EMBL/GenBank/DDBJ databases">
        <title>Transcriptomic and genomic resources for Thalictrum thalictroides and T. hernandezii: Facilitating candidate gene discovery in an emerging model plant lineage.</title>
        <authorList>
            <person name="Arias T."/>
            <person name="Riano-Pachon D.M."/>
            <person name="Di Stilio V.S."/>
        </authorList>
    </citation>
    <scope>NUCLEOTIDE SEQUENCE [LARGE SCALE GENOMIC DNA]</scope>
    <source>
        <strain evidence="5">cv. WT478/WT964</strain>
        <tissue evidence="4">Leaves</tissue>
    </source>
</reference>
<keyword evidence="1 4" id="KW-0347">Helicase</keyword>
<name>A0A7J6VG69_THATH</name>
<sequence>MADDKNLKTWVSDKLMSLLGYSQPTLVQFVIRLAKEGSSLANVVGKLVDGGLPSSAETRAFAQELFVKVPRKSAGLSDYLKEEKEAAMLAKKQKTYQMLDADDDDDDDGEGYQRYQEKKGDSRKRHFRKKEENLDDEDNEESLPVENKKRVRRHVTEDKDENEDDSEVRSMKRARDIRDQLEGFFYHSAKLQKSGAYRTVKNPQTVHIHPTSGLAQFVLFLLLLPRWVVYHELVLTTKEYMRQVTELKPDWLVEIAPHYYQLKDVEDAGAKKMPRGQGRATMD</sequence>
<feature type="region of interest" description="Disordered" evidence="2">
    <location>
        <begin position="100"/>
        <end position="172"/>
    </location>
</feature>
<feature type="compositionally biased region" description="Acidic residues" evidence="2">
    <location>
        <begin position="100"/>
        <end position="110"/>
    </location>
</feature>
<protein>
    <submittedName>
        <fullName evidence="4">Pre-mrna-splicing factor atp-dependent rna helicase deah1</fullName>
    </submittedName>
</protein>
<evidence type="ECO:0000313" key="4">
    <source>
        <dbReference type="EMBL" id="KAF5183215.1"/>
    </source>
</evidence>
<dbReference type="OrthoDB" id="10253254at2759"/>